<dbReference type="PANTHER" id="PTHR36174">
    <property type="entry name" value="LIPID II:GLYCINE GLYCYLTRANSFERASE"/>
    <property type="match status" value="1"/>
</dbReference>
<evidence type="ECO:0000256" key="4">
    <source>
        <dbReference type="ARBA" id="ARBA00022679"/>
    </source>
</evidence>
<protein>
    <submittedName>
        <fullName evidence="10">Aminoacyltransferase</fullName>
    </submittedName>
</protein>
<keyword evidence="4" id="KW-0808">Transferase</keyword>
<dbReference type="GO" id="GO:0008360">
    <property type="term" value="P:regulation of cell shape"/>
    <property type="evidence" value="ECO:0007669"/>
    <property type="project" value="UniProtKB-KW"/>
</dbReference>
<evidence type="ECO:0000313" key="11">
    <source>
        <dbReference type="Proteomes" id="UP000823989"/>
    </source>
</evidence>
<dbReference type="GO" id="GO:0071555">
    <property type="term" value="P:cell wall organization"/>
    <property type="evidence" value="ECO:0007669"/>
    <property type="project" value="UniProtKB-KW"/>
</dbReference>
<evidence type="ECO:0000256" key="8">
    <source>
        <dbReference type="ARBA" id="ARBA00023316"/>
    </source>
</evidence>
<evidence type="ECO:0000256" key="6">
    <source>
        <dbReference type="ARBA" id="ARBA00022984"/>
    </source>
</evidence>
<dbReference type="InterPro" id="IPR003447">
    <property type="entry name" value="FEMABX"/>
</dbReference>
<keyword evidence="3" id="KW-0963">Cytoplasm</keyword>
<gene>
    <name evidence="10" type="ORF">H9891_06890</name>
</gene>
<comment type="subcellular location">
    <subcellularLocation>
        <location evidence="1">Cytoplasm</location>
    </subcellularLocation>
</comment>
<keyword evidence="5" id="KW-0133">Cell shape</keyword>
<keyword evidence="6" id="KW-0573">Peptidoglycan synthesis</keyword>
<organism evidence="10 11">
    <name type="scientific">Candidatus Salinicoccus stercoripullorum</name>
    <dbReference type="NCBI Taxonomy" id="2838756"/>
    <lineage>
        <taxon>Bacteria</taxon>
        <taxon>Bacillati</taxon>
        <taxon>Bacillota</taxon>
        <taxon>Bacilli</taxon>
        <taxon>Bacillales</taxon>
        <taxon>Staphylococcaceae</taxon>
        <taxon>Salinicoccus</taxon>
    </lineage>
</organism>
<dbReference type="GO" id="GO:0005737">
    <property type="term" value="C:cytoplasm"/>
    <property type="evidence" value="ECO:0007669"/>
    <property type="project" value="UniProtKB-SubCell"/>
</dbReference>
<dbReference type="GO" id="GO:0009252">
    <property type="term" value="P:peptidoglycan biosynthetic process"/>
    <property type="evidence" value="ECO:0007669"/>
    <property type="project" value="UniProtKB-KW"/>
</dbReference>
<dbReference type="AlphaFoldDB" id="A0A9D1QIK8"/>
<evidence type="ECO:0000256" key="5">
    <source>
        <dbReference type="ARBA" id="ARBA00022960"/>
    </source>
</evidence>
<dbReference type="EMBL" id="DXHR01000025">
    <property type="protein sequence ID" value="HIW12870.1"/>
    <property type="molecule type" value="Genomic_DNA"/>
</dbReference>
<sequence>MQTSLIQESTFKAFMEDYEGYSHYLHDALYYDYISKIQEVHLLGLYDDEELVGVSMLSATPVLRRYRLFTSHTGPLIKDFTNERLAFFLGEIDDYVKRNHALKLIHSPYHIYRIRNGEGEVIDSEKNNPGIVDIYTKLGYTHQGFTKQLVTEELLRHQAILDITESEDELIKNMDSKTRYNTRAVEQMDLKLRYLDEDEYDKFVEIYKDTEERIGFDPVSGKKIKNLLKTLKDRTYLTLSYIEVDKYLERLNRELASLESEQSDMEGKLESGQGTKRMKGRLNETKDLVANKKKRIAKIEKVQKEYGDTIELSAAMYYYNNHEMVYLFSGSYPEHSMFMGTNFTTWEMIKKAKEMGLPRFNFFGLTGDFTENSRDYGVYKFKKGYNTFIEELPGTFYKIFNKPIYKIAEKLNKIQ</sequence>
<evidence type="ECO:0000256" key="3">
    <source>
        <dbReference type="ARBA" id="ARBA00022490"/>
    </source>
</evidence>
<name>A0A9D1QIK8_9STAP</name>
<evidence type="ECO:0000256" key="9">
    <source>
        <dbReference type="SAM" id="Coils"/>
    </source>
</evidence>
<keyword evidence="7" id="KW-0012">Acyltransferase</keyword>
<dbReference type="GO" id="GO:0016755">
    <property type="term" value="F:aminoacyltransferase activity"/>
    <property type="evidence" value="ECO:0007669"/>
    <property type="project" value="InterPro"/>
</dbReference>
<dbReference type="Pfam" id="PF02388">
    <property type="entry name" value="FemAB"/>
    <property type="match status" value="1"/>
</dbReference>
<feature type="coiled-coil region" evidence="9">
    <location>
        <begin position="241"/>
        <end position="302"/>
    </location>
</feature>
<dbReference type="Gene3D" id="1.20.58.90">
    <property type="match status" value="1"/>
</dbReference>
<reference evidence="10" key="2">
    <citation type="submission" date="2021-04" db="EMBL/GenBank/DDBJ databases">
        <authorList>
            <person name="Gilroy R."/>
        </authorList>
    </citation>
    <scope>NUCLEOTIDE SEQUENCE</scope>
    <source>
        <strain evidence="10">ChiHjej13B12-752</strain>
    </source>
</reference>
<dbReference type="SUPFAM" id="SSF55729">
    <property type="entry name" value="Acyl-CoA N-acyltransferases (Nat)"/>
    <property type="match status" value="2"/>
</dbReference>
<evidence type="ECO:0000256" key="1">
    <source>
        <dbReference type="ARBA" id="ARBA00004496"/>
    </source>
</evidence>
<accession>A0A9D1QIK8</accession>
<keyword evidence="8" id="KW-0961">Cell wall biogenesis/degradation</keyword>
<dbReference type="InterPro" id="IPR050644">
    <property type="entry name" value="PG_Glycine_Bridge_Synth"/>
</dbReference>
<dbReference type="Gene3D" id="3.40.630.30">
    <property type="match status" value="2"/>
</dbReference>
<dbReference type="PANTHER" id="PTHR36174:SF2">
    <property type="entry name" value="AMINOACYLTRANSFERASE FEMA"/>
    <property type="match status" value="1"/>
</dbReference>
<dbReference type="Proteomes" id="UP000823989">
    <property type="component" value="Unassembled WGS sequence"/>
</dbReference>
<evidence type="ECO:0000256" key="7">
    <source>
        <dbReference type="ARBA" id="ARBA00023315"/>
    </source>
</evidence>
<keyword evidence="9" id="KW-0175">Coiled coil</keyword>
<dbReference type="PROSITE" id="PS51191">
    <property type="entry name" value="FEMABX"/>
    <property type="match status" value="1"/>
</dbReference>
<reference evidence="10" key="1">
    <citation type="journal article" date="2021" name="PeerJ">
        <title>Extensive microbial diversity within the chicken gut microbiome revealed by metagenomics and culture.</title>
        <authorList>
            <person name="Gilroy R."/>
            <person name="Ravi A."/>
            <person name="Getino M."/>
            <person name="Pursley I."/>
            <person name="Horton D.L."/>
            <person name="Alikhan N.F."/>
            <person name="Baker D."/>
            <person name="Gharbi K."/>
            <person name="Hall N."/>
            <person name="Watson M."/>
            <person name="Adriaenssens E.M."/>
            <person name="Foster-Nyarko E."/>
            <person name="Jarju S."/>
            <person name="Secka A."/>
            <person name="Antonio M."/>
            <person name="Oren A."/>
            <person name="Chaudhuri R.R."/>
            <person name="La Ragione R."/>
            <person name="Hildebrand F."/>
            <person name="Pallen M.J."/>
        </authorList>
    </citation>
    <scope>NUCLEOTIDE SEQUENCE</scope>
    <source>
        <strain evidence="10">ChiHjej13B12-752</strain>
    </source>
</reference>
<evidence type="ECO:0000313" key="10">
    <source>
        <dbReference type="EMBL" id="HIW12870.1"/>
    </source>
</evidence>
<dbReference type="InterPro" id="IPR016181">
    <property type="entry name" value="Acyl_CoA_acyltransferase"/>
</dbReference>
<comment type="similarity">
    <text evidence="2">Belongs to the FemABX family.</text>
</comment>
<proteinExistence type="inferred from homology"/>
<comment type="caution">
    <text evidence="10">The sequence shown here is derived from an EMBL/GenBank/DDBJ whole genome shotgun (WGS) entry which is preliminary data.</text>
</comment>
<evidence type="ECO:0000256" key="2">
    <source>
        <dbReference type="ARBA" id="ARBA00009943"/>
    </source>
</evidence>